<sequence length="169" mass="17416">MSNGLNLLLSGLIVIALCLSASASAKRQGTTWNYYHFNGQEFVAGQPGEGSFIAVRDGSLPVLLTEPAKVEAVALPAGKGAVAGISYIQSSGGKLGGRPGHVPASRAPVNIFSGNKLAKTVETDQLGYFTAVLDAGTYRIGTPPLAIEVVIKSGTTTLASLRSGKRMVD</sequence>
<name>A0ABS5U573_9BACT</name>
<dbReference type="Proteomes" id="UP000784128">
    <property type="component" value="Unassembled WGS sequence"/>
</dbReference>
<feature type="chain" id="PRO_5047016109" description="Carboxypeptidase regulatory-like domain-containing protein" evidence="1">
    <location>
        <begin position="26"/>
        <end position="169"/>
    </location>
</feature>
<dbReference type="EMBL" id="JAHDYS010000002">
    <property type="protein sequence ID" value="MBT1070816.1"/>
    <property type="molecule type" value="Genomic_DNA"/>
</dbReference>
<evidence type="ECO:0008006" key="4">
    <source>
        <dbReference type="Google" id="ProtNLM"/>
    </source>
</evidence>
<comment type="caution">
    <text evidence="2">The sequence shown here is derived from an EMBL/GenBank/DDBJ whole genome shotgun (WGS) entry which is preliminary data.</text>
</comment>
<evidence type="ECO:0000313" key="3">
    <source>
        <dbReference type="Proteomes" id="UP000784128"/>
    </source>
</evidence>
<reference evidence="2 3" key="1">
    <citation type="submission" date="2021-05" db="EMBL/GenBank/DDBJ databases">
        <title>The draft genome of Geobacter chapellei DSM 13688.</title>
        <authorList>
            <person name="Xu Z."/>
            <person name="Masuda Y."/>
            <person name="Itoh H."/>
            <person name="Senoo K."/>
        </authorList>
    </citation>
    <scope>NUCLEOTIDE SEQUENCE [LARGE SCALE GENOMIC DNA]</scope>
    <source>
        <strain evidence="2 3">DSM 13688</strain>
    </source>
</reference>
<gene>
    <name evidence="2" type="ORF">KJB30_03385</name>
</gene>
<accession>A0ABS5U573</accession>
<proteinExistence type="predicted"/>
<dbReference type="RefSeq" id="WP_214296523.1">
    <property type="nucleotide sequence ID" value="NZ_JAHDYS010000002.1"/>
</dbReference>
<keyword evidence="3" id="KW-1185">Reference proteome</keyword>
<protein>
    <recommendedName>
        <fullName evidence="4">Carboxypeptidase regulatory-like domain-containing protein</fullName>
    </recommendedName>
</protein>
<organism evidence="2 3">
    <name type="scientific">Pelotalea chapellei</name>
    <dbReference type="NCBI Taxonomy" id="44671"/>
    <lineage>
        <taxon>Bacteria</taxon>
        <taxon>Pseudomonadati</taxon>
        <taxon>Thermodesulfobacteriota</taxon>
        <taxon>Desulfuromonadia</taxon>
        <taxon>Geobacterales</taxon>
        <taxon>Geobacteraceae</taxon>
        <taxon>Pelotalea</taxon>
    </lineage>
</organism>
<keyword evidence="1" id="KW-0732">Signal</keyword>
<evidence type="ECO:0000256" key="1">
    <source>
        <dbReference type="SAM" id="SignalP"/>
    </source>
</evidence>
<evidence type="ECO:0000313" key="2">
    <source>
        <dbReference type="EMBL" id="MBT1070816.1"/>
    </source>
</evidence>
<feature type="signal peptide" evidence="1">
    <location>
        <begin position="1"/>
        <end position="25"/>
    </location>
</feature>